<evidence type="ECO:0000256" key="1">
    <source>
        <dbReference type="SAM" id="MobiDB-lite"/>
    </source>
</evidence>
<dbReference type="AlphaFoldDB" id="A0A5K3FJK5"/>
<proteinExistence type="predicted"/>
<feature type="compositionally biased region" description="Basic and acidic residues" evidence="1">
    <location>
        <begin position="275"/>
        <end position="288"/>
    </location>
</feature>
<name>A0A5K3FJK5_MESCO</name>
<organism evidence="2">
    <name type="scientific">Mesocestoides corti</name>
    <name type="common">Flatworm</name>
    <dbReference type="NCBI Taxonomy" id="53468"/>
    <lineage>
        <taxon>Eukaryota</taxon>
        <taxon>Metazoa</taxon>
        <taxon>Spiralia</taxon>
        <taxon>Lophotrochozoa</taxon>
        <taxon>Platyhelminthes</taxon>
        <taxon>Cestoda</taxon>
        <taxon>Eucestoda</taxon>
        <taxon>Cyclophyllidea</taxon>
        <taxon>Mesocestoididae</taxon>
        <taxon>Mesocestoides</taxon>
    </lineage>
</organism>
<feature type="region of interest" description="Disordered" evidence="1">
    <location>
        <begin position="173"/>
        <end position="205"/>
    </location>
</feature>
<accession>A0A5K3FJK5</accession>
<feature type="compositionally biased region" description="Polar residues" evidence="1">
    <location>
        <begin position="1"/>
        <end position="27"/>
    </location>
</feature>
<protein>
    <submittedName>
        <fullName evidence="2">Polyhomeotic-like protein 2</fullName>
    </submittedName>
</protein>
<feature type="compositionally biased region" description="Polar residues" evidence="1">
    <location>
        <begin position="256"/>
        <end position="266"/>
    </location>
</feature>
<reference evidence="2" key="1">
    <citation type="submission" date="2019-11" db="UniProtKB">
        <authorList>
            <consortium name="WormBaseParasite"/>
        </authorList>
    </citation>
    <scope>IDENTIFICATION</scope>
</reference>
<evidence type="ECO:0000313" key="2">
    <source>
        <dbReference type="WBParaSite" id="MCU_008765-RA"/>
    </source>
</evidence>
<feature type="region of interest" description="Disordered" evidence="1">
    <location>
        <begin position="251"/>
        <end position="288"/>
    </location>
</feature>
<dbReference type="WBParaSite" id="MCU_008765-RA">
    <property type="protein sequence ID" value="MCU_008765-RA"/>
    <property type="gene ID" value="MCU_008765"/>
</dbReference>
<feature type="region of interest" description="Disordered" evidence="1">
    <location>
        <begin position="1"/>
        <end position="80"/>
    </location>
</feature>
<sequence length="288" mass="30884">MSSISKSLNDGKRNTSSANGVLSSSAGSRIPSAPCATGASSLGRKTRLSQQKALLAAQPGSDRAGVTSPPAPRPTEPHYASVRRADLARVVGQAPGIQSHQGNQTYTLIAYQPNQSDPQRKTQNQPAVLYAVPSNHALLQQHQIQQLLQQQQHSTQLVQTSSSVASAAVLVPPARAGHPHPPHNPPSCDGTQKPPSSHRPGELVCTCPPELHQALIEQQQQQQQQRQGQQQQQNYVVVNRDLTTVQLPEIAHADRNLNTSGTSQPQCPGAQCAHHGQESRHQQTEAES</sequence>